<keyword evidence="13" id="KW-0732">Signal</keyword>
<dbReference type="Proteomes" id="UP000011777">
    <property type="component" value="Unassembled WGS sequence"/>
</dbReference>
<dbReference type="GO" id="GO:0003723">
    <property type="term" value="F:RNA binding"/>
    <property type="evidence" value="ECO:0007669"/>
    <property type="project" value="InterPro"/>
</dbReference>
<evidence type="ECO:0000256" key="11">
    <source>
        <dbReference type="SAM" id="Coils"/>
    </source>
</evidence>
<keyword evidence="9" id="KW-0067">ATP-binding</keyword>
<comment type="caution">
    <text evidence="15">The sequence shown here is derived from an EMBL/GenBank/DDBJ whole genome shotgun (WGS) entry which is preliminary data.</text>
</comment>
<dbReference type="InterPro" id="IPR013726">
    <property type="entry name" value="Mitofissin"/>
</dbReference>
<dbReference type="InterPro" id="IPR041677">
    <property type="entry name" value="DNA2/NAM7_AAA_11"/>
</dbReference>
<dbReference type="Pfam" id="PF08520">
    <property type="entry name" value="Mitofissin"/>
    <property type="match status" value="1"/>
</dbReference>
<evidence type="ECO:0000256" key="6">
    <source>
        <dbReference type="ARBA" id="ARBA00022741"/>
    </source>
</evidence>
<evidence type="ECO:0000256" key="12">
    <source>
        <dbReference type="SAM" id="MobiDB-lite"/>
    </source>
</evidence>
<dbReference type="Gene3D" id="3.40.50.300">
    <property type="entry name" value="P-loop containing nucleotide triphosphate hydrolases"/>
    <property type="match status" value="2"/>
</dbReference>
<dbReference type="GO" id="GO:0016787">
    <property type="term" value="F:hydrolase activity"/>
    <property type="evidence" value="ECO:0007669"/>
    <property type="project" value="UniProtKB-KW"/>
</dbReference>
<feature type="chain" id="PRO_5004034519" description="DNA helicase" evidence="13">
    <location>
        <begin position="22"/>
        <end position="765"/>
    </location>
</feature>
<evidence type="ECO:0000313" key="15">
    <source>
        <dbReference type="EMBL" id="EMG45521.1"/>
    </source>
</evidence>
<dbReference type="AlphaFoldDB" id="M3IGX1"/>
<dbReference type="EC" id="3.6.4.12" evidence="4"/>
<dbReference type="SUPFAM" id="SSF52540">
    <property type="entry name" value="P-loop containing nucleoside triphosphate hydrolases"/>
    <property type="match status" value="1"/>
</dbReference>
<evidence type="ECO:0000256" key="8">
    <source>
        <dbReference type="ARBA" id="ARBA00022806"/>
    </source>
</evidence>
<sequence>MSVGKLTHYAFDLVLISIVLAGIHRNTGLQFDTSHFSSVDFRRWFGNYLAFGEACYDRVVGLLKFSGYFKQNNLILDRVQREAYVEQMKSMQLFDRFKDAILEEQQEDVSQTNAYINAFTPKKLAQLGLGIINLQIANIRTGLGGKTILELQLDPGFSDGEINTSTLRTGDIVKLSRMTTTTTSTTKKKTKDNDDDQQDSEGLEAVVLKVTTSMISISVDESTDDSKILQYYNNTNDQSRVWLVKLTNSITYKRMITTMNKINDFKDIDKNEIHRLLLGESKYVPKNDNRQISFINTQLNASQQSAINFAINKSNITIIHGPPGTGKTYTLIELIQQLTKLGEKVLVCGPSNISVDTILERLGDKYKTGQLIRIGHPARLLPINLQHSLEILSKSYGREVIQDIEKDIQGVLAKIKKCKRYSERRVLYQELKNLKKELKQREKKIVHELLLQSQVIISTLHGAGSYELKSNDIAFDTIIIDEVSQSLEPQCWIPLLLNNKFKRLVIAGDNMQLPPTIKSKKSTSLLGTTLFDRLVTKLEGNKFKKLLDVQYRMNESIMKFPSLQLYDNQLKCDSSVESISLIDLPGVEDNELTNTKCIWYDTQGGEFPEQVNESIEGDSKYNEMELLIVKGHIKRLLESGVKPSDIGVIAPYSAQVQLLKKQMGSDNEIEISTVDGFQGREKEIIILTLVRSNDSREIGFLSEQRRLNVAITRPKRQLCVIGDLELMSQSNSDFLKKWCKYVEEGDSDEPYEIEYPNVTDYLEHE</sequence>
<dbReference type="Pfam" id="PF21138">
    <property type="entry name" value="SMUBP-2_HCS1_1B"/>
    <property type="match status" value="1"/>
</dbReference>
<feature type="signal peptide" evidence="13">
    <location>
        <begin position="1"/>
        <end position="21"/>
    </location>
</feature>
<dbReference type="Pfam" id="PF13086">
    <property type="entry name" value="AAA_11"/>
    <property type="match status" value="1"/>
</dbReference>
<dbReference type="CDD" id="cd18808">
    <property type="entry name" value="SF1_C_Upf1"/>
    <property type="match status" value="1"/>
</dbReference>
<dbReference type="STRING" id="1245528.M3IGX1"/>
<dbReference type="SMART" id="SM00382">
    <property type="entry name" value="AAA"/>
    <property type="match status" value="1"/>
</dbReference>
<evidence type="ECO:0000256" key="4">
    <source>
        <dbReference type="ARBA" id="ARBA00012551"/>
    </source>
</evidence>
<keyword evidence="10" id="KW-0539">Nucleus</keyword>
<dbReference type="NCBIfam" id="TIGR00376">
    <property type="entry name" value="IGHMBP2 family helicase"/>
    <property type="match status" value="1"/>
</dbReference>
<dbReference type="InterPro" id="IPR047187">
    <property type="entry name" value="SF1_C_Upf1"/>
</dbReference>
<dbReference type="Pfam" id="PF13087">
    <property type="entry name" value="AAA_12"/>
    <property type="match status" value="1"/>
</dbReference>
<dbReference type="OrthoDB" id="6513042at2759"/>
<dbReference type="InterPro" id="IPR027417">
    <property type="entry name" value="P-loop_NTPase"/>
</dbReference>
<evidence type="ECO:0000313" key="16">
    <source>
        <dbReference type="Proteomes" id="UP000011777"/>
    </source>
</evidence>
<evidence type="ECO:0000256" key="3">
    <source>
        <dbReference type="ARBA" id="ARBA00007913"/>
    </source>
</evidence>
<dbReference type="EMBL" id="AOGT01002448">
    <property type="protein sequence ID" value="EMG45521.1"/>
    <property type="molecule type" value="Genomic_DNA"/>
</dbReference>
<dbReference type="GO" id="GO:0003677">
    <property type="term" value="F:DNA binding"/>
    <property type="evidence" value="ECO:0007669"/>
    <property type="project" value="InterPro"/>
</dbReference>
<reference evidence="15 16" key="1">
    <citation type="submission" date="2013-02" db="EMBL/GenBank/DDBJ databases">
        <title>Genome sequence of Candida maltosa Xu316, a potential industrial strain for xylitol and ethanol production.</title>
        <authorList>
            <person name="Yu J."/>
            <person name="Wang Q."/>
            <person name="Geng X."/>
            <person name="Bao W."/>
            <person name="He P."/>
            <person name="Cai J."/>
        </authorList>
    </citation>
    <scope>NUCLEOTIDE SEQUENCE [LARGE SCALE GENOMIC DNA]</scope>
    <source>
        <strain evidence="16">Xu316</strain>
    </source>
</reference>
<dbReference type="OMA" id="TIIHGPP"/>
<dbReference type="FunFam" id="3.40.50.300:FF:000326">
    <property type="entry name" value="P-loop containing nucleoside triphosphate hydrolase"/>
    <property type="match status" value="1"/>
</dbReference>
<keyword evidence="8" id="KW-0347">Helicase</keyword>
<evidence type="ECO:0000256" key="1">
    <source>
        <dbReference type="ARBA" id="ARBA00004123"/>
    </source>
</evidence>
<dbReference type="HOGENOM" id="CLU_001666_8_2_1"/>
<keyword evidence="11" id="KW-0175">Coiled coil</keyword>
<evidence type="ECO:0000256" key="7">
    <source>
        <dbReference type="ARBA" id="ARBA00022801"/>
    </source>
</evidence>
<dbReference type="GO" id="GO:0005694">
    <property type="term" value="C:chromosome"/>
    <property type="evidence" value="ECO:0007669"/>
    <property type="project" value="UniProtKB-ARBA"/>
</dbReference>
<feature type="region of interest" description="Disordered" evidence="12">
    <location>
        <begin position="179"/>
        <end position="200"/>
    </location>
</feature>
<dbReference type="GO" id="GO:0005737">
    <property type="term" value="C:cytoplasm"/>
    <property type="evidence" value="ECO:0007669"/>
    <property type="project" value="UniProtKB-SubCell"/>
</dbReference>
<keyword evidence="16" id="KW-1185">Reference proteome</keyword>
<dbReference type="InterPro" id="IPR041679">
    <property type="entry name" value="DNA2/NAM7-like_C"/>
</dbReference>
<gene>
    <name evidence="15" type="ORF">G210_4293</name>
</gene>
<comment type="similarity">
    <text evidence="3">Belongs to the DNA2/NAM7 helicase family.</text>
</comment>
<dbReference type="GO" id="GO:0005524">
    <property type="term" value="F:ATP binding"/>
    <property type="evidence" value="ECO:0007669"/>
    <property type="project" value="UniProtKB-KW"/>
</dbReference>
<keyword evidence="5" id="KW-0963">Cytoplasm</keyword>
<keyword evidence="7" id="KW-0378">Hydrolase</keyword>
<evidence type="ECO:0000259" key="14">
    <source>
        <dbReference type="SMART" id="SM00382"/>
    </source>
</evidence>
<dbReference type="GO" id="GO:0005634">
    <property type="term" value="C:nucleus"/>
    <property type="evidence" value="ECO:0007669"/>
    <property type="project" value="UniProtKB-SubCell"/>
</dbReference>
<evidence type="ECO:0000256" key="5">
    <source>
        <dbReference type="ARBA" id="ARBA00022490"/>
    </source>
</evidence>
<evidence type="ECO:0000256" key="2">
    <source>
        <dbReference type="ARBA" id="ARBA00004496"/>
    </source>
</evidence>
<proteinExistence type="inferred from homology"/>
<feature type="coiled-coil region" evidence="11">
    <location>
        <begin position="421"/>
        <end position="448"/>
    </location>
</feature>
<comment type="subcellular location">
    <subcellularLocation>
        <location evidence="2">Cytoplasm</location>
    </subcellularLocation>
    <subcellularLocation>
        <location evidence="1">Nucleus</location>
    </subcellularLocation>
</comment>
<accession>M3IGX1</accession>
<dbReference type="PANTHER" id="PTHR43788:SF8">
    <property type="entry name" value="DNA-BINDING PROTEIN SMUBP-2"/>
    <property type="match status" value="1"/>
</dbReference>
<dbReference type="InterPro" id="IPR050534">
    <property type="entry name" value="Coronavir_polyprotein_1ab"/>
</dbReference>
<dbReference type="eggNOG" id="KOG1803">
    <property type="taxonomic scope" value="Eukaryota"/>
</dbReference>
<dbReference type="InterPro" id="IPR003593">
    <property type="entry name" value="AAA+_ATPase"/>
</dbReference>
<dbReference type="Gene3D" id="2.40.30.270">
    <property type="match status" value="1"/>
</dbReference>
<evidence type="ECO:0000256" key="13">
    <source>
        <dbReference type="SAM" id="SignalP"/>
    </source>
</evidence>
<name>M3IGX1_CANMX</name>
<dbReference type="PANTHER" id="PTHR43788">
    <property type="entry name" value="DNA2/NAM7 HELICASE FAMILY MEMBER"/>
    <property type="match status" value="1"/>
</dbReference>
<feature type="domain" description="AAA+ ATPase" evidence="14">
    <location>
        <begin position="313"/>
        <end position="554"/>
    </location>
</feature>
<dbReference type="InterPro" id="IPR048761">
    <property type="entry name" value="SMUBP-2_HCS1_1B"/>
</dbReference>
<dbReference type="InterPro" id="IPR004483">
    <property type="entry name" value="SMUBP-2/Hcs1-like"/>
</dbReference>
<evidence type="ECO:0000256" key="9">
    <source>
        <dbReference type="ARBA" id="ARBA00022840"/>
    </source>
</evidence>
<keyword evidence="6" id="KW-0547">Nucleotide-binding</keyword>
<protein>
    <recommendedName>
        <fullName evidence="4">DNA helicase</fullName>
        <ecNumber evidence="4">3.6.4.12</ecNumber>
    </recommendedName>
</protein>
<evidence type="ECO:0000256" key="10">
    <source>
        <dbReference type="ARBA" id="ARBA00023242"/>
    </source>
</evidence>
<dbReference type="GO" id="GO:0043139">
    <property type="term" value="F:5'-3' DNA helicase activity"/>
    <property type="evidence" value="ECO:0007669"/>
    <property type="project" value="TreeGrafter"/>
</dbReference>
<organism evidence="15 16">
    <name type="scientific">Candida maltosa (strain Xu316)</name>
    <name type="common">Yeast</name>
    <dbReference type="NCBI Taxonomy" id="1245528"/>
    <lineage>
        <taxon>Eukaryota</taxon>
        <taxon>Fungi</taxon>
        <taxon>Dikarya</taxon>
        <taxon>Ascomycota</taxon>
        <taxon>Saccharomycotina</taxon>
        <taxon>Pichiomycetes</taxon>
        <taxon>Debaryomycetaceae</taxon>
        <taxon>Candida/Lodderomyces clade</taxon>
        <taxon>Candida</taxon>
    </lineage>
</organism>